<evidence type="ECO:0000256" key="1">
    <source>
        <dbReference type="ARBA" id="ARBA00004917"/>
    </source>
</evidence>
<evidence type="ECO:0000256" key="4">
    <source>
        <dbReference type="ARBA" id="ARBA00022619"/>
    </source>
</evidence>
<evidence type="ECO:0000256" key="2">
    <source>
        <dbReference type="ARBA" id="ARBA00007424"/>
    </source>
</evidence>
<comment type="function">
    <text evidence="7">Catalyzes the formation of 6,7-dimethyl-8-ribityllumazine by condensation of 5-amino-6-(D-ribitylamino)uracil with 3,4-dihydroxy-2-butanone 4-phosphate. This is the penultimate step in the biosynthesis of riboflavin.</text>
</comment>
<evidence type="ECO:0000256" key="3">
    <source>
        <dbReference type="ARBA" id="ARBA00012664"/>
    </source>
</evidence>
<dbReference type="RefSeq" id="WP_101333596.1">
    <property type="nucleotide sequence ID" value="NZ_PJNI01000002.1"/>
</dbReference>
<name>A0A2I0R4R5_9FLAO</name>
<dbReference type="EC" id="2.5.1.78" evidence="3 7"/>
<dbReference type="InterPro" id="IPR036467">
    <property type="entry name" value="LS/RS_sf"/>
</dbReference>
<proteinExistence type="inferred from homology"/>
<comment type="caution">
    <text evidence="8">The sequence shown here is derived from an EMBL/GenBank/DDBJ whole genome shotgun (WGS) entry which is preliminary data.</text>
</comment>
<feature type="binding site" evidence="7">
    <location>
        <begin position="65"/>
        <end position="67"/>
    </location>
    <ligand>
        <name>5-amino-6-(D-ribitylamino)uracil</name>
        <dbReference type="ChEBI" id="CHEBI:15934"/>
    </ligand>
</feature>
<dbReference type="PANTHER" id="PTHR21058:SF0">
    <property type="entry name" value="6,7-DIMETHYL-8-RIBITYLLUMAZINE SYNTHASE"/>
    <property type="match status" value="1"/>
</dbReference>
<dbReference type="HAMAP" id="MF_00178">
    <property type="entry name" value="Lumazine_synth"/>
    <property type="match status" value="1"/>
</dbReference>
<dbReference type="SUPFAM" id="SSF52121">
    <property type="entry name" value="Lumazine synthase"/>
    <property type="match status" value="1"/>
</dbReference>
<dbReference type="GO" id="GO:0009349">
    <property type="term" value="C:riboflavin synthase complex"/>
    <property type="evidence" value="ECO:0007669"/>
    <property type="project" value="UniProtKB-UniRule"/>
</dbReference>
<feature type="binding site" evidence="7">
    <location>
        <position position="122"/>
    </location>
    <ligand>
        <name>5-amino-6-(D-ribitylamino)uracil</name>
        <dbReference type="ChEBI" id="CHEBI:15934"/>
    </ligand>
</feature>
<sequence length="162" mass="17609">MATINKNLSHYDKNSIPNGADFKVGIVVSEWNDNITLNLLKGAKEALIENGVKEDNIHVHFAPGSFELSLGSQWLLEKDEIDGVVAIGSVIQGETKHFDFVCDATAQGIKDVGLKYNKPAIFCVLTDNTMQQAIDRSGGKHGNKGIEAAIACLKMIQLKKTI</sequence>
<keyword evidence="9" id="KW-1185">Reference proteome</keyword>
<reference evidence="8 9" key="1">
    <citation type="submission" date="2017-12" db="EMBL/GenBank/DDBJ databases">
        <title>The draft genome sequence of Brumimicrobium saltpan LHR20.</title>
        <authorList>
            <person name="Do Z.-J."/>
            <person name="Luo H.-R."/>
        </authorList>
    </citation>
    <scope>NUCLEOTIDE SEQUENCE [LARGE SCALE GENOMIC DNA]</scope>
    <source>
        <strain evidence="8 9">LHR20</strain>
    </source>
</reference>
<feature type="binding site" evidence="7">
    <location>
        <position position="31"/>
    </location>
    <ligand>
        <name>5-amino-6-(D-ribitylamino)uracil</name>
        <dbReference type="ChEBI" id="CHEBI:15934"/>
    </ligand>
</feature>
<evidence type="ECO:0000313" key="8">
    <source>
        <dbReference type="EMBL" id="PKR81582.1"/>
    </source>
</evidence>
<keyword evidence="5 7" id="KW-0808">Transferase</keyword>
<dbReference type="CDD" id="cd09209">
    <property type="entry name" value="Lumazine_synthase-I"/>
    <property type="match status" value="1"/>
</dbReference>
<feature type="active site" description="Proton donor" evidence="7">
    <location>
        <position position="97"/>
    </location>
</feature>
<dbReference type="NCBIfam" id="TIGR00114">
    <property type="entry name" value="lumazine-synth"/>
    <property type="match status" value="1"/>
</dbReference>
<keyword evidence="4 7" id="KW-0686">Riboflavin biosynthesis</keyword>
<comment type="pathway">
    <text evidence="1 7">Cofactor biosynthesis; riboflavin biosynthesis; riboflavin from 2-hydroxy-3-oxobutyl phosphate and 5-amino-6-(D-ribitylamino)uracil: step 1/2.</text>
</comment>
<dbReference type="EMBL" id="PJNI01000002">
    <property type="protein sequence ID" value="PKR81582.1"/>
    <property type="molecule type" value="Genomic_DNA"/>
</dbReference>
<dbReference type="OrthoDB" id="9809709at2"/>
<evidence type="ECO:0000256" key="5">
    <source>
        <dbReference type="ARBA" id="ARBA00022679"/>
    </source>
</evidence>
<dbReference type="InterPro" id="IPR002180">
    <property type="entry name" value="LS/RS"/>
</dbReference>
<evidence type="ECO:0000256" key="6">
    <source>
        <dbReference type="ARBA" id="ARBA00048785"/>
    </source>
</evidence>
<dbReference type="UniPathway" id="UPA00275">
    <property type="reaction ID" value="UER00404"/>
</dbReference>
<feature type="binding site" evidence="7">
    <location>
        <position position="136"/>
    </location>
    <ligand>
        <name>(2S)-2-hydroxy-3-oxobutyl phosphate</name>
        <dbReference type="ChEBI" id="CHEBI:58830"/>
    </ligand>
</feature>
<accession>A0A2I0R4R5</accession>
<dbReference type="GO" id="GO:0005829">
    <property type="term" value="C:cytosol"/>
    <property type="evidence" value="ECO:0007669"/>
    <property type="project" value="TreeGrafter"/>
</dbReference>
<dbReference type="Proteomes" id="UP000236654">
    <property type="component" value="Unassembled WGS sequence"/>
</dbReference>
<dbReference type="AlphaFoldDB" id="A0A2I0R4R5"/>
<dbReference type="GO" id="GO:0000906">
    <property type="term" value="F:6,7-dimethyl-8-ribityllumazine synthase activity"/>
    <property type="evidence" value="ECO:0007669"/>
    <property type="project" value="UniProtKB-UniRule"/>
</dbReference>
<protein>
    <recommendedName>
        <fullName evidence="3 7">6,7-dimethyl-8-ribityllumazine synthase</fullName>
        <shortName evidence="7">DMRL synthase</shortName>
        <shortName evidence="7">LS</shortName>
        <shortName evidence="7">Lumazine synthase</shortName>
        <ecNumber evidence="3 7">2.5.1.78</ecNumber>
    </recommendedName>
</protein>
<comment type="catalytic activity">
    <reaction evidence="6 7">
        <text>(2S)-2-hydroxy-3-oxobutyl phosphate + 5-amino-6-(D-ribitylamino)uracil = 6,7-dimethyl-8-(1-D-ribityl)lumazine + phosphate + 2 H2O + H(+)</text>
        <dbReference type="Rhea" id="RHEA:26152"/>
        <dbReference type="ChEBI" id="CHEBI:15377"/>
        <dbReference type="ChEBI" id="CHEBI:15378"/>
        <dbReference type="ChEBI" id="CHEBI:15934"/>
        <dbReference type="ChEBI" id="CHEBI:43474"/>
        <dbReference type="ChEBI" id="CHEBI:58201"/>
        <dbReference type="ChEBI" id="CHEBI:58830"/>
        <dbReference type="EC" id="2.5.1.78"/>
    </reaction>
</comment>
<dbReference type="PANTHER" id="PTHR21058">
    <property type="entry name" value="6,7-DIMETHYL-8-RIBITYLLUMAZINE SYNTHASE DMRL SYNTHASE LUMAZINE SYNTHASE"/>
    <property type="match status" value="1"/>
</dbReference>
<feature type="binding site" evidence="7">
    <location>
        <begin position="89"/>
        <end position="91"/>
    </location>
    <ligand>
        <name>5-amino-6-(D-ribitylamino)uracil</name>
        <dbReference type="ChEBI" id="CHEBI:15934"/>
    </ligand>
</feature>
<comment type="similarity">
    <text evidence="2 7">Belongs to the DMRL synthase family.</text>
</comment>
<feature type="binding site" evidence="7">
    <location>
        <begin position="94"/>
        <end position="95"/>
    </location>
    <ligand>
        <name>(2S)-2-hydroxy-3-oxobutyl phosphate</name>
        <dbReference type="ChEBI" id="CHEBI:58830"/>
    </ligand>
</feature>
<organism evidence="8 9">
    <name type="scientific">Brumimicrobium salinarum</name>
    <dbReference type="NCBI Taxonomy" id="2058658"/>
    <lineage>
        <taxon>Bacteria</taxon>
        <taxon>Pseudomonadati</taxon>
        <taxon>Bacteroidota</taxon>
        <taxon>Flavobacteriia</taxon>
        <taxon>Flavobacteriales</taxon>
        <taxon>Crocinitomicaceae</taxon>
        <taxon>Brumimicrobium</taxon>
    </lineage>
</organism>
<gene>
    <name evidence="7" type="primary">ribH</name>
    <name evidence="8" type="ORF">CW751_03395</name>
</gene>
<dbReference type="InterPro" id="IPR034964">
    <property type="entry name" value="LS"/>
</dbReference>
<evidence type="ECO:0000256" key="7">
    <source>
        <dbReference type="HAMAP-Rule" id="MF_00178"/>
    </source>
</evidence>
<dbReference type="GO" id="GO:0009231">
    <property type="term" value="P:riboflavin biosynthetic process"/>
    <property type="evidence" value="ECO:0007669"/>
    <property type="project" value="UniProtKB-UniRule"/>
</dbReference>
<dbReference type="Pfam" id="PF00885">
    <property type="entry name" value="DMRL_synthase"/>
    <property type="match status" value="1"/>
</dbReference>
<dbReference type="Gene3D" id="3.40.50.960">
    <property type="entry name" value="Lumazine/riboflavin synthase"/>
    <property type="match status" value="1"/>
</dbReference>
<evidence type="ECO:0000313" key="9">
    <source>
        <dbReference type="Proteomes" id="UP000236654"/>
    </source>
</evidence>